<dbReference type="AlphaFoldDB" id="A0A0J9X6K0"/>
<feature type="region of interest" description="Disordered" evidence="1">
    <location>
        <begin position="295"/>
        <end position="384"/>
    </location>
</feature>
<keyword evidence="3" id="KW-1185">Reference proteome</keyword>
<sequence length="384" mass="41960">MIRSRSILWQASRAVAQSNKRYFRTQTYWSNSATTTTEAGQNSTTSASLASSSTGEATIAAPSPSLNEVKSTFQNVFLEAFEQLNAPNSGYDVSQGELYDPVLNGEEPSADDLKLRIERYLHEGKDISRLLSTSILESYDSLLQKWLASQNQVCSVPYKRGNGLEYMTQTQFSTTIQAVRWQVMRNSLLENKDGGLVVKYSRNSLSSERNAAKLLQFETIYLTEMKRLYALTGVEQIKYHVVQTTPAVIKKILGRYGGKIKLLNEWTVLNEELESLINLVADEQVQNSRGETAFGAVGEPVSEDGNLSAVDTKTASETTTTPATPSSTTTESTANEVTDTTSEPATISTTEAAALGENNASATEKDSINPPNQDTATDAGKELN</sequence>
<name>A0A0J9X6K0_GEOCN</name>
<dbReference type="EMBL" id="CCBN010000004">
    <property type="protein sequence ID" value="CDO53075.1"/>
    <property type="molecule type" value="Genomic_DNA"/>
</dbReference>
<gene>
    <name evidence="2" type="ORF">BN980_GECA04s03893g</name>
</gene>
<feature type="region of interest" description="Disordered" evidence="1">
    <location>
        <begin position="34"/>
        <end position="53"/>
    </location>
</feature>
<reference evidence="2" key="1">
    <citation type="submission" date="2014-03" db="EMBL/GenBank/DDBJ databases">
        <authorList>
            <person name="Casaregola S."/>
        </authorList>
    </citation>
    <scope>NUCLEOTIDE SEQUENCE [LARGE SCALE GENOMIC DNA]</scope>
    <source>
        <strain evidence="2">CLIB 918</strain>
    </source>
</reference>
<evidence type="ECO:0000313" key="2">
    <source>
        <dbReference type="EMBL" id="CDO53075.1"/>
    </source>
</evidence>
<organism evidence="2 3">
    <name type="scientific">Geotrichum candidum</name>
    <name type="common">Oospora lactis</name>
    <name type="synonym">Dipodascus geotrichum</name>
    <dbReference type="NCBI Taxonomy" id="1173061"/>
    <lineage>
        <taxon>Eukaryota</taxon>
        <taxon>Fungi</taxon>
        <taxon>Dikarya</taxon>
        <taxon>Ascomycota</taxon>
        <taxon>Saccharomycotina</taxon>
        <taxon>Dipodascomycetes</taxon>
        <taxon>Dipodascales</taxon>
        <taxon>Dipodascaceae</taxon>
        <taxon>Geotrichum</taxon>
    </lineage>
</organism>
<feature type="compositionally biased region" description="Low complexity" evidence="1">
    <location>
        <begin position="309"/>
        <end position="341"/>
    </location>
</feature>
<accession>A0A0J9X6K0</accession>
<evidence type="ECO:0000313" key="3">
    <source>
        <dbReference type="Proteomes" id="UP000242525"/>
    </source>
</evidence>
<protein>
    <submittedName>
        <fullName evidence="2">Uncharacterized protein</fullName>
    </submittedName>
</protein>
<comment type="caution">
    <text evidence="2">The sequence shown here is derived from an EMBL/GenBank/DDBJ whole genome shotgun (WGS) entry which is preliminary data.</text>
</comment>
<feature type="compositionally biased region" description="Polar residues" evidence="1">
    <location>
        <begin position="342"/>
        <end position="351"/>
    </location>
</feature>
<feature type="compositionally biased region" description="Low complexity" evidence="1">
    <location>
        <begin position="43"/>
        <end position="53"/>
    </location>
</feature>
<evidence type="ECO:0000256" key="1">
    <source>
        <dbReference type="SAM" id="MobiDB-lite"/>
    </source>
</evidence>
<proteinExistence type="predicted"/>
<dbReference type="Proteomes" id="UP000242525">
    <property type="component" value="Unassembled WGS sequence"/>
</dbReference>